<evidence type="ECO:0000256" key="4">
    <source>
        <dbReference type="ARBA" id="ARBA00022842"/>
    </source>
</evidence>
<protein>
    <recommendedName>
        <fullName evidence="8">DNA topoisomerase 3</fullName>
        <ecNumber evidence="8">5.6.2.1</ecNumber>
    </recommendedName>
    <alternativeName>
        <fullName evidence="8">DNA topoisomerase III</fullName>
    </alternativeName>
</protein>
<comment type="caution">
    <text evidence="8">Lacks conserved residue(s) required for the propagation of feature annotation.</text>
</comment>
<dbReference type="InterPro" id="IPR000380">
    <property type="entry name" value="Topo_IA"/>
</dbReference>
<dbReference type="STRING" id="36745.CLSAP_25660"/>
<dbReference type="NCBIfam" id="NF005829">
    <property type="entry name" value="PRK07726.1"/>
    <property type="match status" value="1"/>
</dbReference>
<feature type="site" description="Interaction with DNA" evidence="8">
    <location>
        <position position="168"/>
    </location>
</feature>
<dbReference type="InterPro" id="IPR023405">
    <property type="entry name" value="Topo_IA_core_domain"/>
</dbReference>
<evidence type="ECO:0000256" key="5">
    <source>
        <dbReference type="ARBA" id="ARBA00023029"/>
    </source>
</evidence>
<comment type="catalytic activity">
    <reaction evidence="1 8">
        <text>ATP-independent breakage of single-stranded DNA, followed by passage and rejoining.</text>
        <dbReference type="EC" id="5.6.2.1"/>
    </reaction>
</comment>
<dbReference type="KEGG" id="csr:Cspa_c28130"/>
<comment type="similarity">
    <text evidence="2 8">Belongs to the type IA topoisomerase family.</text>
</comment>
<dbReference type="SMART" id="SM00436">
    <property type="entry name" value="TOP1Bc"/>
    <property type="match status" value="1"/>
</dbReference>
<feature type="binding site" evidence="8">
    <location>
        <position position="105"/>
    </location>
    <ligand>
        <name>Mg(2+)</name>
        <dbReference type="ChEBI" id="CHEBI:18420"/>
        <note>catalytic</note>
    </ligand>
</feature>
<feature type="binding site" evidence="8">
    <location>
        <position position="9"/>
    </location>
    <ligand>
        <name>Mg(2+)</name>
        <dbReference type="ChEBI" id="CHEBI:18420"/>
        <note>catalytic</note>
    </ligand>
</feature>
<dbReference type="InterPro" id="IPR003602">
    <property type="entry name" value="Topo_IA_DNA-bd_dom"/>
</dbReference>
<keyword evidence="6 8" id="KW-0238">DNA-binding</keyword>
<evidence type="ECO:0000259" key="10">
    <source>
        <dbReference type="PROSITE" id="PS52039"/>
    </source>
</evidence>
<keyword evidence="4 8" id="KW-0460">Magnesium</keyword>
<dbReference type="InterPro" id="IPR013824">
    <property type="entry name" value="Topo_IA_cen_sub1"/>
</dbReference>
<dbReference type="Gene3D" id="1.10.290.10">
    <property type="entry name" value="Topoisomerase I, domain 4"/>
    <property type="match status" value="1"/>
</dbReference>
<dbReference type="PATRIC" id="fig|931276.5.peg.2827"/>
<dbReference type="CDD" id="cd03362">
    <property type="entry name" value="TOPRIM_TopoIA_TopoIII"/>
    <property type="match status" value="1"/>
</dbReference>
<dbReference type="GO" id="GO:0003917">
    <property type="term" value="F:DNA topoisomerase type I (single strand cut, ATP-independent) activity"/>
    <property type="evidence" value="ECO:0007669"/>
    <property type="project" value="UniProtKB-UniRule"/>
</dbReference>
<dbReference type="GO" id="GO:0003677">
    <property type="term" value="F:DNA binding"/>
    <property type="evidence" value="ECO:0007669"/>
    <property type="project" value="UniProtKB-KW"/>
</dbReference>
<dbReference type="SUPFAM" id="SSF56712">
    <property type="entry name" value="Prokaryotic type I DNA topoisomerase"/>
    <property type="match status" value="1"/>
</dbReference>
<comment type="function">
    <text evidence="8">Releases the supercoiling and torsional tension of DNA, which is introduced during the DNA replication and transcription, by transiently cleaving and rejoining one strand of the DNA duplex. Introduces a single-strand break via transesterification at a target site in duplex DNA. The scissile phosphodiester is attacked by the catalytic tyrosine of the enzyme, resulting in the formation of a DNA-(5'-phosphotyrosyl)-enzyme intermediate and the expulsion of a 3'-OH DNA strand. The free DNA strand then undergoes passage around the unbroken strand, thus removing DNA supercoils. Finally, in the religation step, the DNA 3'-OH attacks the covalent intermediate to expel the active-site tyrosine and restore the DNA phosphodiester backbone.</text>
</comment>
<comment type="cofactor">
    <cofactor evidence="8">
        <name>Mg(2+)</name>
        <dbReference type="ChEBI" id="CHEBI:18420"/>
    </cofactor>
</comment>
<dbReference type="PANTHER" id="PTHR11390:SF21">
    <property type="entry name" value="DNA TOPOISOMERASE 3-ALPHA"/>
    <property type="match status" value="1"/>
</dbReference>
<dbReference type="InterPro" id="IPR013497">
    <property type="entry name" value="Topo_IA_cen"/>
</dbReference>
<dbReference type="InterPro" id="IPR005738">
    <property type="entry name" value="TopoIII"/>
</dbReference>
<dbReference type="SMART" id="SM00493">
    <property type="entry name" value="TOPRIM"/>
    <property type="match status" value="1"/>
</dbReference>
<dbReference type="InterPro" id="IPR003601">
    <property type="entry name" value="Topo_IA_2"/>
</dbReference>
<dbReference type="eggNOG" id="COG0550">
    <property type="taxonomic scope" value="Bacteria"/>
</dbReference>
<keyword evidence="12" id="KW-1185">Reference proteome</keyword>
<evidence type="ECO:0000256" key="1">
    <source>
        <dbReference type="ARBA" id="ARBA00000213"/>
    </source>
</evidence>
<evidence type="ECO:0000256" key="8">
    <source>
        <dbReference type="HAMAP-Rule" id="MF_00953"/>
    </source>
</evidence>
<feature type="active site" description="O-(5'-phospho-DNA)-tyrosine intermediate" evidence="8">
    <location>
        <position position="309"/>
    </location>
</feature>
<dbReference type="SMART" id="SM00437">
    <property type="entry name" value="TOP1Ac"/>
    <property type="match status" value="1"/>
</dbReference>
<dbReference type="PANTHER" id="PTHR11390">
    <property type="entry name" value="PROKARYOTIC DNA TOPOISOMERASE"/>
    <property type="match status" value="1"/>
</dbReference>
<feature type="region of interest" description="Interaction with DNA" evidence="8">
    <location>
        <begin position="187"/>
        <end position="192"/>
    </location>
</feature>
<dbReference type="PROSITE" id="PS00396">
    <property type="entry name" value="TOPO_IA_1"/>
    <property type="match status" value="1"/>
</dbReference>
<evidence type="ECO:0000256" key="6">
    <source>
        <dbReference type="ARBA" id="ARBA00023125"/>
    </source>
</evidence>
<accession>M1MPA7</accession>
<dbReference type="HOGENOM" id="CLU_002929_5_2_9"/>
<feature type="site" description="Interaction with DNA" evidence="8">
    <location>
        <position position="311"/>
    </location>
</feature>
<reference evidence="11 12" key="1">
    <citation type="submission" date="2013-02" db="EMBL/GenBank/DDBJ databases">
        <title>Genome sequence of Clostridium saccharoperbutylacetonicum N1-4(HMT).</title>
        <authorList>
            <person name="Poehlein A."/>
            <person name="Daniel R."/>
        </authorList>
    </citation>
    <scope>NUCLEOTIDE SEQUENCE [LARGE SCALE GENOMIC DNA]</scope>
    <source>
        <strain evidence="12">N1-4(HMT)</strain>
    </source>
</reference>
<feature type="domain" description="Topo IA-type catalytic" evidence="10">
    <location>
        <begin position="153"/>
        <end position="591"/>
    </location>
</feature>
<dbReference type="CDD" id="cd00186">
    <property type="entry name" value="TOP1Ac"/>
    <property type="match status" value="1"/>
</dbReference>
<dbReference type="Gene3D" id="3.40.50.140">
    <property type="match status" value="1"/>
</dbReference>
<evidence type="ECO:0000256" key="2">
    <source>
        <dbReference type="ARBA" id="ARBA00009446"/>
    </source>
</evidence>
<keyword evidence="3 8" id="KW-0479">Metal-binding</keyword>
<dbReference type="HAMAP" id="MF_00953">
    <property type="entry name" value="Topoisom_3_prok"/>
    <property type="match status" value="1"/>
</dbReference>
<organism evidence="11 12">
    <name type="scientific">Clostridium saccharoperbutylacetonicum N1-4(HMT)</name>
    <dbReference type="NCBI Taxonomy" id="931276"/>
    <lineage>
        <taxon>Bacteria</taxon>
        <taxon>Bacillati</taxon>
        <taxon>Bacillota</taxon>
        <taxon>Clostridia</taxon>
        <taxon>Eubacteriales</taxon>
        <taxon>Clostridiaceae</taxon>
        <taxon>Clostridium</taxon>
    </lineage>
</organism>
<dbReference type="eggNOG" id="COG0551">
    <property type="taxonomic scope" value="Bacteria"/>
</dbReference>
<keyword evidence="5 8" id="KW-0799">Topoisomerase</keyword>
<evidence type="ECO:0000256" key="3">
    <source>
        <dbReference type="ARBA" id="ARBA00022723"/>
    </source>
</evidence>
<dbReference type="Gene3D" id="2.70.20.10">
    <property type="entry name" value="Topoisomerase I, domain 3"/>
    <property type="match status" value="1"/>
</dbReference>
<dbReference type="EC" id="5.6.2.1" evidence="8"/>
<evidence type="ECO:0000256" key="7">
    <source>
        <dbReference type="ARBA" id="ARBA00023235"/>
    </source>
</evidence>
<feature type="site" description="Interaction with DNA" evidence="8">
    <location>
        <position position="61"/>
    </location>
</feature>
<dbReference type="Pfam" id="PF01131">
    <property type="entry name" value="Topoisom_bac"/>
    <property type="match status" value="1"/>
</dbReference>
<dbReference type="PRINTS" id="PR00417">
    <property type="entry name" value="PRTPISMRASEI"/>
</dbReference>
<dbReference type="Proteomes" id="UP000011728">
    <property type="component" value="Chromosome"/>
</dbReference>
<gene>
    <name evidence="11" type="primary">topB2</name>
    <name evidence="8" type="synonym">topB</name>
    <name evidence="11" type="ORF">Cspa_c28130</name>
</gene>
<dbReference type="NCBIfam" id="TIGR01056">
    <property type="entry name" value="topB"/>
    <property type="match status" value="1"/>
</dbReference>
<dbReference type="GO" id="GO:0006281">
    <property type="term" value="P:DNA repair"/>
    <property type="evidence" value="ECO:0007669"/>
    <property type="project" value="TreeGrafter"/>
</dbReference>
<evidence type="ECO:0000313" key="12">
    <source>
        <dbReference type="Proteomes" id="UP000011728"/>
    </source>
</evidence>
<dbReference type="GO" id="GO:0000287">
    <property type="term" value="F:magnesium ion binding"/>
    <property type="evidence" value="ECO:0007669"/>
    <property type="project" value="UniProtKB-UniRule"/>
</dbReference>
<dbReference type="PROSITE" id="PS50880">
    <property type="entry name" value="TOPRIM"/>
    <property type="match status" value="1"/>
</dbReference>
<dbReference type="Pfam" id="PF01751">
    <property type="entry name" value="Toprim"/>
    <property type="match status" value="1"/>
</dbReference>
<dbReference type="Gene3D" id="1.10.460.10">
    <property type="entry name" value="Topoisomerase I, domain 2"/>
    <property type="match status" value="1"/>
</dbReference>
<dbReference type="InterPro" id="IPR023406">
    <property type="entry name" value="Topo_IA_AS"/>
</dbReference>
<dbReference type="InterPro" id="IPR006171">
    <property type="entry name" value="TOPRIM_dom"/>
</dbReference>
<dbReference type="AlphaFoldDB" id="M1MPA7"/>
<dbReference type="GO" id="GO:0006265">
    <property type="term" value="P:DNA topological change"/>
    <property type="evidence" value="ECO:0007669"/>
    <property type="project" value="UniProtKB-UniRule"/>
</dbReference>
<dbReference type="GO" id="GO:0006310">
    <property type="term" value="P:DNA recombination"/>
    <property type="evidence" value="ECO:0007669"/>
    <property type="project" value="TreeGrafter"/>
</dbReference>
<dbReference type="OrthoDB" id="9803554at2"/>
<feature type="domain" description="Toprim" evidence="9">
    <location>
        <begin position="3"/>
        <end position="136"/>
    </location>
</feature>
<dbReference type="InterPro" id="IPR013825">
    <property type="entry name" value="Topo_IA_cen_sub2"/>
</dbReference>
<dbReference type="EMBL" id="CP004121">
    <property type="protein sequence ID" value="AGF56576.1"/>
    <property type="molecule type" value="Genomic_DNA"/>
</dbReference>
<dbReference type="GO" id="GO:0043597">
    <property type="term" value="C:cytoplasmic replication fork"/>
    <property type="evidence" value="ECO:0007669"/>
    <property type="project" value="TreeGrafter"/>
</dbReference>
<keyword evidence="7 8" id="KW-0413">Isomerase</keyword>
<proteinExistence type="inferred from homology"/>
<dbReference type="InterPro" id="IPR013826">
    <property type="entry name" value="Topo_IA_cen_sub3"/>
</dbReference>
<dbReference type="PROSITE" id="PS52039">
    <property type="entry name" value="TOPO_IA_2"/>
    <property type="match status" value="1"/>
</dbReference>
<sequence>MSKTLVLAEKPSVGRDLAKVLKCNQNKGSYIEGSKYIVTWAMGHLVGLMDPEGYDNKYKEWKMETLPMLPKHMKLTVLKKTGKQFNEVKKLLLRDDVNEIVIATDAGREGELVARWTLEKVGVKKPLKRLWISSQTEKAILDGFRNLKPGKDYENLYHAAVCRAEADWLVGLNVTRALTCKYNAQLSAGRVQSPTLAMIVLREEEIRNFKPKTFYTLDGKTKAFNLLWVNKDNNSRIFDEETANKIASKLKNSEGKIVNINEANKKKFSPALYDLTELQRDANKIWGYSAKQTLNIMQRLYENYKILTYPRTDSRYITTDIVATIPERLRAVSTGEYRIAAEELLKGKINGHKGFVDNSKVSDHHAIIPTEERPNLSLLSSEERKIYDLVVKRFLSVMLPPFEYVQTTIEAEVQGEKLIAKGKVIKAKGWKKLYDKLEEDNDEEDIKEQVLPLVNKGDSIKIESVNVKKGETKPPARFTEATLLSAMESPHKYINVSKEAAKTLGETGGLGTVATRADIIEKLFNSFVIEKKGKEILPTSKGKQLIDLVPADLKSPILTAKWESQLDEIAKGKRDAHIFVKEMKNYSVALVEDVKGASSKFVHDNKTGKKCPNCGKYLLEVKGKNGTMNVCQDRECGYRENVARVTNARCPECKKKLELRGQGEGKIYVCPGTNCNFREKASVFEKRFDKAGKTDKREVNNIMKKMKKEAEADLNNPFADLLKDFNK</sequence>
<name>M1MPA7_9CLOT</name>
<evidence type="ECO:0000313" key="11">
    <source>
        <dbReference type="EMBL" id="AGF56576.1"/>
    </source>
</evidence>
<evidence type="ECO:0000259" key="9">
    <source>
        <dbReference type="PROSITE" id="PS50880"/>
    </source>
</evidence>
<feature type="site" description="Interaction with DNA" evidence="8">
    <location>
        <position position="176"/>
    </location>
</feature>
<dbReference type="InterPro" id="IPR034144">
    <property type="entry name" value="TOPRIM_TopoIII"/>
</dbReference>
<dbReference type="RefSeq" id="WP_015392895.1">
    <property type="nucleotide sequence ID" value="NC_020291.1"/>
</dbReference>